<dbReference type="InterPro" id="IPR058840">
    <property type="entry name" value="AAA_SelU"/>
</dbReference>
<gene>
    <name evidence="3" type="ORF">EV700_0628</name>
</gene>
<reference evidence="3 4" key="1">
    <citation type="submission" date="2019-02" db="EMBL/GenBank/DDBJ databases">
        <title>Genomic Encyclopedia of Type Strains, Phase IV (KMG-IV): sequencing the most valuable type-strain genomes for metagenomic binning, comparative biology and taxonomic classification.</title>
        <authorList>
            <person name="Goeker M."/>
        </authorList>
    </citation>
    <scope>NUCLEOTIDE SEQUENCE [LARGE SCALE GENOMIC DNA]</scope>
    <source>
        <strain evidence="3 4">DSM 105135</strain>
    </source>
</reference>
<dbReference type="EMBL" id="SHKX01000010">
    <property type="protein sequence ID" value="RZU47661.1"/>
    <property type="molecule type" value="Genomic_DNA"/>
</dbReference>
<keyword evidence="1" id="KW-0711">Selenium</keyword>
<comment type="caution">
    <text evidence="3">The sequence shown here is derived from an EMBL/GenBank/DDBJ whole genome shotgun (WGS) entry which is preliminary data.</text>
</comment>
<sequence>MSFPPNFVATLAQLPDFDEVIDVRSPAEFAEDHIPGAINCPVLDDAERARVGTIYKQVSPFEARKTGGALVARNIARHLEEQFQDRPKSWKPLIYCWRGGQRSGAMTLVLQQVGWAARQLEGGYKGYRREVLQRLETEPGRFRYRLLCGPTGSGKTALLHALAAQGGQVLDLEGLARHKGSVLGVLPGERQPSQKAFESALAVQLAAFDPLRPVFVEAESKTVGGLRLPPALFAAMRAAEPVWLEAPFAARVEFLLRDYDYFLKAPAWLGQRLDRLVELHGKEQVARWRAQVDAGAWEELVSSLLADHYDPAYRKAAQRDFARRGEGMTVALERLTGDALTEAARGLLAV</sequence>
<dbReference type="SUPFAM" id="SSF52540">
    <property type="entry name" value="P-loop containing nucleoside triphosphate hydrolases"/>
    <property type="match status" value="1"/>
</dbReference>
<dbReference type="Pfam" id="PF26341">
    <property type="entry name" value="AAA_SelU"/>
    <property type="match status" value="1"/>
</dbReference>
<dbReference type="RefSeq" id="WP_130410885.1">
    <property type="nucleotide sequence ID" value="NZ_SHKX01000010.1"/>
</dbReference>
<keyword evidence="4" id="KW-1185">Reference proteome</keyword>
<dbReference type="NCBIfam" id="NF008752">
    <property type="entry name" value="PRK11784.1-4"/>
    <property type="match status" value="1"/>
</dbReference>
<dbReference type="Gene3D" id="3.40.250.10">
    <property type="entry name" value="Rhodanese-like domain"/>
    <property type="match status" value="1"/>
</dbReference>
<dbReference type="InterPro" id="IPR036873">
    <property type="entry name" value="Rhodanese-like_dom_sf"/>
</dbReference>
<proteinExistence type="predicted"/>
<dbReference type="NCBIfam" id="TIGR03167">
    <property type="entry name" value="tRNA_sel_U_synt"/>
    <property type="match status" value="1"/>
</dbReference>
<name>A0A4Q7ZC06_9GAMM</name>
<dbReference type="InterPro" id="IPR001763">
    <property type="entry name" value="Rhodanese-like_dom"/>
</dbReference>
<organism evidence="3 4">
    <name type="scientific">Fluviicoccus keumensis</name>
    <dbReference type="NCBI Taxonomy" id="1435465"/>
    <lineage>
        <taxon>Bacteria</taxon>
        <taxon>Pseudomonadati</taxon>
        <taxon>Pseudomonadota</taxon>
        <taxon>Gammaproteobacteria</taxon>
        <taxon>Moraxellales</taxon>
        <taxon>Moraxellaceae</taxon>
        <taxon>Fluviicoccus</taxon>
    </lineage>
</organism>
<dbReference type="Proteomes" id="UP000292423">
    <property type="component" value="Unassembled WGS sequence"/>
</dbReference>
<dbReference type="PROSITE" id="PS50206">
    <property type="entry name" value="RHODANESE_3"/>
    <property type="match status" value="1"/>
</dbReference>
<dbReference type="GO" id="GO:0043828">
    <property type="term" value="F:tRNA 2-selenouridine synthase activity"/>
    <property type="evidence" value="ECO:0007669"/>
    <property type="project" value="InterPro"/>
</dbReference>
<accession>A0A4Q7ZC06</accession>
<evidence type="ECO:0000313" key="3">
    <source>
        <dbReference type="EMBL" id="RZU47661.1"/>
    </source>
</evidence>
<evidence type="ECO:0000259" key="2">
    <source>
        <dbReference type="PROSITE" id="PS50206"/>
    </source>
</evidence>
<dbReference type="PANTHER" id="PTHR30401">
    <property type="entry name" value="TRNA 2-SELENOURIDINE SYNTHASE"/>
    <property type="match status" value="1"/>
</dbReference>
<dbReference type="PANTHER" id="PTHR30401:SF0">
    <property type="entry name" value="TRNA 2-SELENOURIDINE SYNTHASE"/>
    <property type="match status" value="1"/>
</dbReference>
<dbReference type="SMART" id="SM00450">
    <property type="entry name" value="RHOD"/>
    <property type="match status" value="1"/>
</dbReference>
<dbReference type="GO" id="GO:0002098">
    <property type="term" value="P:tRNA wobble uridine modification"/>
    <property type="evidence" value="ECO:0007669"/>
    <property type="project" value="InterPro"/>
</dbReference>
<protein>
    <submittedName>
        <fullName evidence="3">tRNA 2-selenouridine synthase</fullName>
    </submittedName>
</protein>
<dbReference type="OrthoDB" id="9808735at2"/>
<evidence type="ECO:0000313" key="4">
    <source>
        <dbReference type="Proteomes" id="UP000292423"/>
    </source>
</evidence>
<dbReference type="AlphaFoldDB" id="A0A4Q7ZC06"/>
<dbReference type="InterPro" id="IPR027417">
    <property type="entry name" value="P-loop_NTPase"/>
</dbReference>
<dbReference type="SUPFAM" id="SSF52821">
    <property type="entry name" value="Rhodanese/Cell cycle control phosphatase"/>
    <property type="match status" value="1"/>
</dbReference>
<feature type="domain" description="Rhodanese" evidence="2">
    <location>
        <begin position="20"/>
        <end position="136"/>
    </location>
</feature>
<evidence type="ECO:0000256" key="1">
    <source>
        <dbReference type="ARBA" id="ARBA00023266"/>
    </source>
</evidence>
<dbReference type="NCBIfam" id="NF008750">
    <property type="entry name" value="PRK11784.1-2"/>
    <property type="match status" value="1"/>
</dbReference>
<dbReference type="InterPro" id="IPR017582">
    <property type="entry name" value="SelU"/>
</dbReference>
<dbReference type="Pfam" id="PF00581">
    <property type="entry name" value="Rhodanese"/>
    <property type="match status" value="1"/>
</dbReference>